<keyword evidence="4 6" id="KW-0862">Zinc</keyword>
<keyword evidence="3 6" id="KW-0378">Hydrolase</keyword>
<feature type="transmembrane region" description="Helical" evidence="7">
    <location>
        <begin position="290"/>
        <end position="308"/>
    </location>
</feature>
<evidence type="ECO:0000256" key="6">
    <source>
        <dbReference type="RuleBase" id="RU003983"/>
    </source>
</evidence>
<feature type="domain" description="CAAX prenyl protease 1 N-terminal" evidence="9">
    <location>
        <begin position="28"/>
        <end position="203"/>
    </location>
</feature>
<keyword evidence="7" id="KW-1133">Transmembrane helix</keyword>
<feature type="domain" description="Peptidase M48" evidence="8">
    <location>
        <begin position="206"/>
        <end position="409"/>
    </location>
</feature>
<dbReference type="PANTHER" id="PTHR10120">
    <property type="entry name" value="CAAX PRENYL PROTEASE 1"/>
    <property type="match status" value="1"/>
</dbReference>
<feature type="transmembrane region" description="Helical" evidence="7">
    <location>
        <begin position="148"/>
        <end position="168"/>
    </location>
</feature>
<evidence type="ECO:0000256" key="4">
    <source>
        <dbReference type="ARBA" id="ARBA00022833"/>
    </source>
</evidence>
<dbReference type="Pfam" id="PF01435">
    <property type="entry name" value="Peptidase_M48"/>
    <property type="match status" value="1"/>
</dbReference>
<sequence>MSAESLKYLMIGLITLGFLFDKFTSWLNVRQKVPQVPATLQNFLDQEKLQEAKSYQKTNYYFGLISGSFSLVITLGMLIWGGFGLLDQWVSQWVDPMILQSLLFFGLLFIGSDLLSIPFDYYHTFKIEEEFGFNKTTRKTFFGDKVKGYLVGILIGGGLLALLLWLIQELGEGFWLYFWGVAAVFMVLINMFYTSWILPLFNKLTPLEEGELKSKIMEYASSVGFSLENVFVMDGSKRSTKANAFFSGFGKKKKVVLFDTLVEQHKPEELVAVLAHEIGHFKKKHIIQSLVISILQLGVMLLLLSLFVNNPEISQAMGGDRWAVHLNLIGFALLFSPISTVLGIFMNLLSRKNEFEAERFAKETYDGKPLASALKTLSVKTLTQINPHPLHVFVNYSHPPLMERLGKLEN</sequence>
<dbReference type="RefSeq" id="WP_290246824.1">
    <property type="nucleotide sequence ID" value="NZ_JAUFQT010000001.1"/>
</dbReference>
<evidence type="ECO:0000256" key="7">
    <source>
        <dbReference type="SAM" id="Phobius"/>
    </source>
</evidence>
<dbReference type="InterPro" id="IPR032456">
    <property type="entry name" value="Peptidase_M48_N"/>
</dbReference>
<evidence type="ECO:0000259" key="8">
    <source>
        <dbReference type="Pfam" id="PF01435"/>
    </source>
</evidence>
<dbReference type="Pfam" id="PF16491">
    <property type="entry name" value="Peptidase_M48_N"/>
    <property type="match status" value="1"/>
</dbReference>
<reference evidence="10 11" key="1">
    <citation type="submission" date="2024-09" db="EMBL/GenBank/DDBJ databases">
        <authorList>
            <person name="Sun Q."/>
            <person name="Mori K."/>
        </authorList>
    </citation>
    <scope>NUCLEOTIDE SEQUENCE [LARGE SCALE GENOMIC DNA]</scope>
    <source>
        <strain evidence="10 11">CECT 7682</strain>
    </source>
</reference>
<dbReference type="Proteomes" id="UP001589654">
    <property type="component" value="Unassembled WGS sequence"/>
</dbReference>
<organism evidence="10 11">
    <name type="scientific">Echinicola jeungdonensis</name>
    <dbReference type="NCBI Taxonomy" id="709343"/>
    <lineage>
        <taxon>Bacteria</taxon>
        <taxon>Pseudomonadati</taxon>
        <taxon>Bacteroidota</taxon>
        <taxon>Cytophagia</taxon>
        <taxon>Cytophagales</taxon>
        <taxon>Cyclobacteriaceae</taxon>
        <taxon>Echinicola</taxon>
    </lineage>
</organism>
<accession>A0ABV5J2P5</accession>
<keyword evidence="11" id="KW-1185">Reference proteome</keyword>
<feature type="transmembrane region" description="Helical" evidence="7">
    <location>
        <begin position="98"/>
        <end position="117"/>
    </location>
</feature>
<feature type="transmembrane region" description="Helical" evidence="7">
    <location>
        <begin position="60"/>
        <end position="86"/>
    </location>
</feature>
<keyword evidence="5 6" id="KW-0482">Metalloprotease</keyword>
<dbReference type="CDD" id="cd07343">
    <property type="entry name" value="M48A_Zmpste24p_like"/>
    <property type="match status" value="1"/>
</dbReference>
<comment type="similarity">
    <text evidence="6">Belongs to the peptidase M48 family.</text>
</comment>
<evidence type="ECO:0000256" key="5">
    <source>
        <dbReference type="ARBA" id="ARBA00023049"/>
    </source>
</evidence>
<dbReference type="InterPro" id="IPR027057">
    <property type="entry name" value="CAXX_Prtase_1"/>
</dbReference>
<protein>
    <submittedName>
        <fullName evidence="10">M48 family metallopeptidase</fullName>
    </submittedName>
</protein>
<gene>
    <name evidence="10" type="ORF">ACFFUR_02045</name>
</gene>
<dbReference type="Gene3D" id="3.30.2010.10">
    <property type="entry name" value="Metalloproteases ('zincins'), catalytic domain"/>
    <property type="match status" value="1"/>
</dbReference>
<keyword evidence="2" id="KW-0479">Metal-binding</keyword>
<evidence type="ECO:0000256" key="3">
    <source>
        <dbReference type="ARBA" id="ARBA00022801"/>
    </source>
</evidence>
<evidence type="ECO:0000313" key="11">
    <source>
        <dbReference type="Proteomes" id="UP001589654"/>
    </source>
</evidence>
<evidence type="ECO:0000259" key="9">
    <source>
        <dbReference type="Pfam" id="PF16491"/>
    </source>
</evidence>
<dbReference type="InterPro" id="IPR001915">
    <property type="entry name" value="Peptidase_M48"/>
</dbReference>
<feature type="transmembrane region" description="Helical" evidence="7">
    <location>
        <begin position="174"/>
        <end position="193"/>
    </location>
</feature>
<keyword evidence="7" id="KW-0472">Membrane</keyword>
<evidence type="ECO:0000256" key="2">
    <source>
        <dbReference type="ARBA" id="ARBA00022723"/>
    </source>
</evidence>
<keyword evidence="1 6" id="KW-0645">Protease</keyword>
<name>A0ABV5J2P5_9BACT</name>
<proteinExistence type="inferred from homology"/>
<keyword evidence="7" id="KW-0812">Transmembrane</keyword>
<feature type="transmembrane region" description="Helical" evidence="7">
    <location>
        <begin position="328"/>
        <end position="349"/>
    </location>
</feature>
<evidence type="ECO:0000313" key="10">
    <source>
        <dbReference type="EMBL" id="MFB9210573.1"/>
    </source>
</evidence>
<dbReference type="EMBL" id="JBHMEW010000008">
    <property type="protein sequence ID" value="MFB9210573.1"/>
    <property type="molecule type" value="Genomic_DNA"/>
</dbReference>
<comment type="cofactor">
    <cofactor evidence="6">
        <name>Zn(2+)</name>
        <dbReference type="ChEBI" id="CHEBI:29105"/>
    </cofactor>
    <text evidence="6">Binds 1 zinc ion per subunit.</text>
</comment>
<comment type="caution">
    <text evidence="10">The sequence shown here is derived from an EMBL/GenBank/DDBJ whole genome shotgun (WGS) entry which is preliminary data.</text>
</comment>
<evidence type="ECO:0000256" key="1">
    <source>
        <dbReference type="ARBA" id="ARBA00022670"/>
    </source>
</evidence>